<feature type="compositionally biased region" description="Basic residues" evidence="1">
    <location>
        <begin position="99"/>
        <end position="109"/>
    </location>
</feature>
<accession>A0A699TFS4</accession>
<reference evidence="2" key="1">
    <citation type="journal article" date="2019" name="Sci. Rep.">
        <title>Draft genome of Tanacetum cinerariifolium, the natural source of mosquito coil.</title>
        <authorList>
            <person name="Yamashiro T."/>
            <person name="Shiraishi A."/>
            <person name="Satake H."/>
            <person name="Nakayama K."/>
        </authorList>
    </citation>
    <scope>NUCLEOTIDE SEQUENCE</scope>
</reference>
<feature type="region of interest" description="Disordered" evidence="1">
    <location>
        <begin position="98"/>
        <end position="145"/>
    </location>
</feature>
<dbReference type="AlphaFoldDB" id="A0A699TFS4"/>
<sequence length="163" mass="18417">VRDIHVCKQEDGQSVRSYVLKMKSQIDNLERLGHAMSQNLAAGLILVSLRKEYDGFVQNYNMHGMEKTVTELHVMLKLHEQTLPKIDVAPALHVIRAGKVQKKQHKNKKSQLAAKGNNQEKGKSKLAYAPKPKIPPPPKKNNLAKDAIYHQCGDVSHWKQKCP</sequence>
<evidence type="ECO:0000256" key="1">
    <source>
        <dbReference type="SAM" id="MobiDB-lite"/>
    </source>
</evidence>
<protein>
    <submittedName>
        <fullName evidence="2">Zinc finger, CCHC-type</fullName>
    </submittedName>
</protein>
<organism evidence="2">
    <name type="scientific">Tanacetum cinerariifolium</name>
    <name type="common">Dalmatian daisy</name>
    <name type="synonym">Chrysanthemum cinerariifolium</name>
    <dbReference type="NCBI Taxonomy" id="118510"/>
    <lineage>
        <taxon>Eukaryota</taxon>
        <taxon>Viridiplantae</taxon>
        <taxon>Streptophyta</taxon>
        <taxon>Embryophyta</taxon>
        <taxon>Tracheophyta</taxon>
        <taxon>Spermatophyta</taxon>
        <taxon>Magnoliopsida</taxon>
        <taxon>eudicotyledons</taxon>
        <taxon>Gunneridae</taxon>
        <taxon>Pentapetalae</taxon>
        <taxon>asterids</taxon>
        <taxon>campanulids</taxon>
        <taxon>Asterales</taxon>
        <taxon>Asteraceae</taxon>
        <taxon>Asteroideae</taxon>
        <taxon>Anthemideae</taxon>
        <taxon>Anthemidinae</taxon>
        <taxon>Tanacetum</taxon>
    </lineage>
</organism>
<feature type="non-terminal residue" evidence="2">
    <location>
        <position position="1"/>
    </location>
</feature>
<gene>
    <name evidence="2" type="ORF">Tci_880087</name>
</gene>
<dbReference type="EMBL" id="BKCJ011236048">
    <property type="protein sequence ID" value="GFD08118.1"/>
    <property type="molecule type" value="Genomic_DNA"/>
</dbReference>
<evidence type="ECO:0000313" key="2">
    <source>
        <dbReference type="EMBL" id="GFD08118.1"/>
    </source>
</evidence>
<dbReference type="Pfam" id="PF14223">
    <property type="entry name" value="Retrotran_gag_2"/>
    <property type="match status" value="1"/>
</dbReference>
<proteinExistence type="predicted"/>
<comment type="caution">
    <text evidence="2">The sequence shown here is derived from an EMBL/GenBank/DDBJ whole genome shotgun (WGS) entry which is preliminary data.</text>
</comment>
<name>A0A699TFS4_TANCI</name>